<dbReference type="GO" id="GO:0005524">
    <property type="term" value="F:ATP binding"/>
    <property type="evidence" value="ECO:0007669"/>
    <property type="project" value="UniProtKB-UniRule"/>
</dbReference>
<organism evidence="4 5">
    <name type="scientific">Chondromyces apiculatus DSM 436</name>
    <dbReference type="NCBI Taxonomy" id="1192034"/>
    <lineage>
        <taxon>Bacteria</taxon>
        <taxon>Pseudomonadati</taxon>
        <taxon>Myxococcota</taxon>
        <taxon>Polyangia</taxon>
        <taxon>Polyangiales</taxon>
        <taxon>Polyangiaceae</taxon>
        <taxon>Chondromyces</taxon>
    </lineage>
</organism>
<feature type="binding site" evidence="2">
    <location>
        <position position="46"/>
    </location>
    <ligand>
        <name>Mg(2+)</name>
        <dbReference type="ChEBI" id="CHEBI:18420"/>
        <label>4</label>
    </ligand>
</feature>
<dbReference type="GO" id="GO:0009228">
    <property type="term" value="P:thiamine biosynthetic process"/>
    <property type="evidence" value="ECO:0007669"/>
    <property type="project" value="UniProtKB-KW"/>
</dbReference>
<feature type="binding site" evidence="2">
    <location>
        <position position="60"/>
    </location>
    <ligand>
        <name>Mg(2+)</name>
        <dbReference type="ChEBI" id="CHEBI:18420"/>
        <label>4</label>
    </ligand>
</feature>
<evidence type="ECO:0000259" key="3">
    <source>
        <dbReference type="Pfam" id="PF00586"/>
    </source>
</evidence>
<feature type="binding site" evidence="2">
    <location>
        <position position="69"/>
    </location>
    <ligand>
        <name>substrate</name>
    </ligand>
</feature>
<dbReference type="PANTHER" id="PTHR30270:SF0">
    <property type="entry name" value="THIAMINE-MONOPHOSPHATE KINASE"/>
    <property type="match status" value="1"/>
</dbReference>
<feature type="binding site" evidence="2">
    <location>
        <position position="225"/>
    </location>
    <ligand>
        <name>ATP</name>
        <dbReference type="ChEBI" id="CHEBI:30616"/>
    </ligand>
</feature>
<keyword evidence="2" id="KW-0067">ATP-binding</keyword>
<feature type="binding site" evidence="2">
    <location>
        <position position="139"/>
    </location>
    <ligand>
        <name>Mg(2+)</name>
        <dbReference type="ChEBI" id="CHEBI:18420"/>
        <label>1</label>
    </ligand>
</feature>
<keyword evidence="2" id="KW-0547">Nucleotide-binding</keyword>
<comment type="caution">
    <text evidence="4">The sequence shown here is derived from an EMBL/GenBank/DDBJ whole genome shotgun (WGS) entry which is preliminary data.</text>
</comment>
<dbReference type="OrthoDB" id="9802811at2"/>
<dbReference type="NCBIfam" id="TIGR01379">
    <property type="entry name" value="thiL"/>
    <property type="match status" value="1"/>
</dbReference>
<keyword evidence="1 2" id="KW-0784">Thiamine biosynthesis</keyword>
<feature type="domain" description="PurM-like N-terminal" evidence="3">
    <location>
        <begin position="44"/>
        <end position="155"/>
    </location>
</feature>
<comment type="similarity">
    <text evidence="2">Belongs to the thiamine-monophosphate kinase family.</text>
</comment>
<keyword evidence="2 4" id="KW-0418">Kinase</keyword>
<comment type="miscellaneous">
    <text evidence="2">Reaction mechanism of ThiL seems to utilize a direct, inline transfer of the gamma-phosphate of ATP to TMP rather than a phosphorylated enzyme intermediate.</text>
</comment>
<dbReference type="GO" id="GO:0000287">
    <property type="term" value="F:magnesium ion binding"/>
    <property type="evidence" value="ECO:0007669"/>
    <property type="project" value="UniProtKB-UniRule"/>
</dbReference>
<feature type="binding site" evidence="2">
    <location>
        <position position="226"/>
    </location>
    <ligand>
        <name>Mg(2+)</name>
        <dbReference type="ChEBI" id="CHEBI:18420"/>
        <label>5</label>
    </ligand>
</feature>
<keyword evidence="2" id="KW-0808">Transferase</keyword>
<dbReference type="UniPathway" id="UPA00060">
    <property type="reaction ID" value="UER00142"/>
</dbReference>
<comment type="function">
    <text evidence="2">Catalyzes the ATP-dependent phosphorylation of thiamine-monophosphate (TMP) to form thiamine-pyrophosphate (TPP), the active form of vitamin B1.</text>
</comment>
<name>A0A017SYH1_9BACT</name>
<dbReference type="InterPro" id="IPR036921">
    <property type="entry name" value="PurM-like_N_sf"/>
</dbReference>
<evidence type="ECO:0000313" key="4">
    <source>
        <dbReference type="EMBL" id="EYF01351.1"/>
    </source>
</evidence>
<feature type="binding site" evidence="2">
    <location>
        <position position="62"/>
    </location>
    <ligand>
        <name>Mg(2+)</name>
        <dbReference type="ChEBI" id="CHEBI:18420"/>
        <label>2</label>
    </ligand>
</feature>
<evidence type="ECO:0000256" key="2">
    <source>
        <dbReference type="HAMAP-Rule" id="MF_02128"/>
    </source>
</evidence>
<feature type="binding site" evidence="2">
    <location>
        <position position="62"/>
    </location>
    <ligand>
        <name>Mg(2+)</name>
        <dbReference type="ChEBI" id="CHEBI:18420"/>
        <label>1</label>
    </ligand>
</feature>
<feature type="binding site" evidence="2">
    <location>
        <position position="325"/>
    </location>
    <ligand>
        <name>substrate</name>
    </ligand>
</feature>
<feature type="binding site" evidence="2">
    <location>
        <begin position="138"/>
        <end position="139"/>
    </location>
    <ligand>
        <name>ATP</name>
        <dbReference type="ChEBI" id="CHEBI:30616"/>
    </ligand>
</feature>
<dbReference type="Gene3D" id="3.30.1330.10">
    <property type="entry name" value="PurM-like, N-terminal domain"/>
    <property type="match status" value="1"/>
</dbReference>
<keyword evidence="5" id="KW-1185">Reference proteome</keyword>
<evidence type="ECO:0000256" key="1">
    <source>
        <dbReference type="ARBA" id="ARBA00022977"/>
    </source>
</evidence>
<dbReference type="InterPro" id="IPR016188">
    <property type="entry name" value="PurM-like_N"/>
</dbReference>
<dbReference type="HAMAP" id="MF_02128">
    <property type="entry name" value="TMP_kinase"/>
    <property type="match status" value="1"/>
</dbReference>
<dbReference type="GO" id="GO:0009229">
    <property type="term" value="P:thiamine diphosphate biosynthetic process"/>
    <property type="evidence" value="ECO:0007669"/>
    <property type="project" value="UniProtKB-UniRule"/>
</dbReference>
<comment type="catalytic activity">
    <reaction evidence="2">
        <text>thiamine phosphate + ATP = thiamine diphosphate + ADP</text>
        <dbReference type="Rhea" id="RHEA:15913"/>
        <dbReference type="ChEBI" id="CHEBI:30616"/>
        <dbReference type="ChEBI" id="CHEBI:37575"/>
        <dbReference type="ChEBI" id="CHEBI:58937"/>
        <dbReference type="ChEBI" id="CHEBI:456216"/>
        <dbReference type="EC" id="2.7.4.16"/>
    </reaction>
</comment>
<dbReference type="SUPFAM" id="SSF56042">
    <property type="entry name" value="PurM C-terminal domain-like"/>
    <property type="match status" value="1"/>
</dbReference>
<feature type="binding site" evidence="2">
    <location>
        <position position="223"/>
    </location>
    <ligand>
        <name>Mg(2+)</name>
        <dbReference type="ChEBI" id="CHEBI:18420"/>
        <label>3</label>
    </ligand>
</feature>
<dbReference type="SUPFAM" id="SSF55326">
    <property type="entry name" value="PurM N-terminal domain-like"/>
    <property type="match status" value="1"/>
</dbReference>
<dbReference type="Gene3D" id="3.90.650.10">
    <property type="entry name" value="PurM-like C-terminal domain"/>
    <property type="match status" value="1"/>
</dbReference>
<feature type="binding site" evidence="2">
    <location>
        <position position="162"/>
    </location>
    <ligand>
        <name>ATP</name>
        <dbReference type="ChEBI" id="CHEBI:30616"/>
    </ligand>
</feature>
<feature type="binding site" evidence="2">
    <location>
        <position position="91"/>
    </location>
    <ligand>
        <name>Mg(2+)</name>
        <dbReference type="ChEBI" id="CHEBI:18420"/>
        <label>2</label>
    </ligand>
</feature>
<feature type="binding site" evidence="2">
    <location>
        <position position="275"/>
    </location>
    <ligand>
        <name>substrate</name>
    </ligand>
</feature>
<proteinExistence type="inferred from homology"/>
<evidence type="ECO:0000313" key="5">
    <source>
        <dbReference type="Proteomes" id="UP000019678"/>
    </source>
</evidence>
<dbReference type="PANTHER" id="PTHR30270">
    <property type="entry name" value="THIAMINE-MONOPHOSPHATE KINASE"/>
    <property type="match status" value="1"/>
</dbReference>
<accession>A0A017SYH1</accession>
<dbReference type="InterPro" id="IPR036676">
    <property type="entry name" value="PurM-like_C_sf"/>
</dbReference>
<dbReference type="eggNOG" id="COG0611">
    <property type="taxonomic scope" value="Bacteria"/>
</dbReference>
<keyword evidence="2" id="KW-0479">Metal-binding</keyword>
<reference evidence="4 5" key="1">
    <citation type="submission" date="2013-05" db="EMBL/GenBank/DDBJ databases">
        <title>Genome assembly of Chondromyces apiculatus DSM 436.</title>
        <authorList>
            <person name="Sharma G."/>
            <person name="Khatri I."/>
            <person name="Kaur C."/>
            <person name="Mayilraj S."/>
            <person name="Subramanian S."/>
        </authorList>
    </citation>
    <scope>NUCLEOTIDE SEQUENCE [LARGE SCALE GENOMIC DNA]</scope>
    <source>
        <strain evidence="4 5">DSM 436</strain>
    </source>
</reference>
<keyword evidence="2" id="KW-0460">Magnesium</keyword>
<dbReference type="PIRSF" id="PIRSF005303">
    <property type="entry name" value="Thiam_monoph_kin"/>
    <property type="match status" value="1"/>
</dbReference>
<gene>
    <name evidence="2" type="primary">thiL</name>
    <name evidence="4" type="ORF">CAP_8393</name>
</gene>
<dbReference type="CDD" id="cd02194">
    <property type="entry name" value="ThiL"/>
    <property type="match status" value="1"/>
</dbReference>
<dbReference type="AlphaFoldDB" id="A0A017SYH1"/>
<feature type="binding site" evidence="2">
    <location>
        <position position="91"/>
    </location>
    <ligand>
        <name>Mg(2+)</name>
        <dbReference type="ChEBI" id="CHEBI:18420"/>
        <label>4</label>
    </ligand>
</feature>
<dbReference type="GO" id="GO:0009030">
    <property type="term" value="F:thiamine-phosphate kinase activity"/>
    <property type="evidence" value="ECO:0007669"/>
    <property type="project" value="UniProtKB-UniRule"/>
</dbReference>
<sequence>MSDGPPERDTSAPRTSSEFARIDVIRRLLTEGSPLAAQVLLGIGDDAAALAPVDEPLVWTVDCAVDGVHFRHDLMSFEDAGYRATMAAASDLAAMGARPLGLLASLILPRGLSDADLEALVRGQRAACDTIGAPLIGGNLARGRELSITTTALGATPRPLRRDGARPGDELALAGPVGLAAAGLRLAQQGGPVHAEALAAFRRPLARIEAGLSAREGAHAGIDISDGLASDLGHLIRASGIRAELDAAALLTDSLREAATLVGADPLDLALHGGEDYALLVAGPSVGALPGFTRIGRCMAGTPGTPEILLASADGRATAVTGRGFDHFT</sequence>
<comment type="pathway">
    <text evidence="2">Cofactor biosynthesis; thiamine diphosphate biosynthesis; thiamine diphosphate from thiamine phosphate: step 1/1.</text>
</comment>
<feature type="binding site" evidence="2">
    <location>
        <position position="91"/>
    </location>
    <ligand>
        <name>Mg(2+)</name>
        <dbReference type="ChEBI" id="CHEBI:18420"/>
        <label>3</label>
    </ligand>
</feature>
<dbReference type="InterPro" id="IPR006283">
    <property type="entry name" value="ThiL-like"/>
</dbReference>
<dbReference type="STRING" id="1192034.CAP_8393"/>
<dbReference type="Pfam" id="PF00586">
    <property type="entry name" value="AIRS"/>
    <property type="match status" value="1"/>
</dbReference>
<dbReference type="RefSeq" id="WP_044249551.1">
    <property type="nucleotide sequence ID" value="NZ_ASRX01000083.1"/>
</dbReference>
<dbReference type="EC" id="2.7.4.16" evidence="2"/>
<dbReference type="Proteomes" id="UP000019678">
    <property type="component" value="Unassembled WGS sequence"/>
</dbReference>
<protein>
    <recommendedName>
        <fullName evidence="2">Thiamine-monophosphate kinase</fullName>
        <shortName evidence="2">TMP kinase</shortName>
        <shortName evidence="2">Thiamine-phosphate kinase</shortName>
        <ecNumber evidence="2">2.7.4.16</ecNumber>
    </recommendedName>
</protein>
<dbReference type="EMBL" id="ASRX01000083">
    <property type="protein sequence ID" value="EYF01351.1"/>
    <property type="molecule type" value="Genomic_DNA"/>
</dbReference>
<feature type="binding site" evidence="2">
    <location>
        <position position="46"/>
    </location>
    <ligand>
        <name>Mg(2+)</name>
        <dbReference type="ChEBI" id="CHEBI:18420"/>
        <label>3</label>
    </ligand>
</feature>
<comment type="caution">
    <text evidence="2">Lacks conserved residue(s) required for the propagation of feature annotation.</text>
</comment>